<dbReference type="Pfam" id="PF01344">
    <property type="entry name" value="Kelch_1"/>
    <property type="match status" value="2"/>
</dbReference>
<dbReference type="InterPro" id="IPR015915">
    <property type="entry name" value="Kelch-typ_b-propeller"/>
</dbReference>
<evidence type="ECO:0000256" key="1">
    <source>
        <dbReference type="ARBA" id="ARBA00022441"/>
    </source>
</evidence>
<dbReference type="RefSeq" id="WP_203897257.1">
    <property type="nucleotide sequence ID" value="NZ_BOPF01000002.1"/>
</dbReference>
<proteinExistence type="predicted"/>
<name>A0A8J3YGM9_9ACTN</name>
<reference evidence="4" key="1">
    <citation type="submission" date="2021-01" db="EMBL/GenBank/DDBJ databases">
        <title>Whole genome shotgun sequence of Virgisporangium aliadipatigenens NBRC 105644.</title>
        <authorList>
            <person name="Komaki H."/>
            <person name="Tamura T."/>
        </authorList>
    </citation>
    <scope>NUCLEOTIDE SEQUENCE</scope>
    <source>
        <strain evidence="4">NBRC 105644</strain>
    </source>
</reference>
<dbReference type="SMART" id="SM00612">
    <property type="entry name" value="Kelch"/>
    <property type="match status" value="4"/>
</dbReference>
<dbReference type="InterPro" id="IPR011498">
    <property type="entry name" value="Kelch_2"/>
</dbReference>
<evidence type="ECO:0000313" key="5">
    <source>
        <dbReference type="Proteomes" id="UP000619260"/>
    </source>
</evidence>
<evidence type="ECO:0000313" key="4">
    <source>
        <dbReference type="EMBL" id="GIJ43700.1"/>
    </source>
</evidence>
<feature type="chain" id="PRO_5039686673" description="Galactose oxidase" evidence="3">
    <location>
        <begin position="23"/>
        <end position="355"/>
    </location>
</feature>
<dbReference type="EMBL" id="BOPF01000002">
    <property type="protein sequence ID" value="GIJ43700.1"/>
    <property type="molecule type" value="Genomic_DNA"/>
</dbReference>
<dbReference type="AlphaFoldDB" id="A0A8J3YGM9"/>
<keyword evidence="3" id="KW-0732">Signal</keyword>
<dbReference type="InterPro" id="IPR006652">
    <property type="entry name" value="Kelch_1"/>
</dbReference>
<dbReference type="PANTHER" id="PTHR24412:SF441">
    <property type="entry name" value="KELCH-LIKE PROTEIN 28"/>
    <property type="match status" value="1"/>
</dbReference>
<evidence type="ECO:0000256" key="3">
    <source>
        <dbReference type="SAM" id="SignalP"/>
    </source>
</evidence>
<dbReference type="Gene3D" id="2.120.10.80">
    <property type="entry name" value="Kelch-type beta propeller"/>
    <property type="match status" value="2"/>
</dbReference>
<evidence type="ECO:0000256" key="2">
    <source>
        <dbReference type="ARBA" id="ARBA00022737"/>
    </source>
</evidence>
<keyword evidence="2" id="KW-0677">Repeat</keyword>
<keyword evidence="1" id="KW-0880">Kelch repeat</keyword>
<feature type="signal peptide" evidence="3">
    <location>
        <begin position="1"/>
        <end position="22"/>
    </location>
</feature>
<gene>
    <name evidence="4" type="ORF">Val02_05860</name>
</gene>
<protein>
    <recommendedName>
        <fullName evidence="6">Galactose oxidase</fullName>
    </recommendedName>
</protein>
<evidence type="ECO:0008006" key="6">
    <source>
        <dbReference type="Google" id="ProtNLM"/>
    </source>
</evidence>
<dbReference type="PANTHER" id="PTHR24412">
    <property type="entry name" value="KELCH PROTEIN"/>
    <property type="match status" value="1"/>
</dbReference>
<accession>A0A8J3YGM9</accession>
<organism evidence="4 5">
    <name type="scientific">Virgisporangium aliadipatigenens</name>
    <dbReference type="NCBI Taxonomy" id="741659"/>
    <lineage>
        <taxon>Bacteria</taxon>
        <taxon>Bacillati</taxon>
        <taxon>Actinomycetota</taxon>
        <taxon>Actinomycetes</taxon>
        <taxon>Micromonosporales</taxon>
        <taxon>Micromonosporaceae</taxon>
        <taxon>Virgisporangium</taxon>
    </lineage>
</organism>
<keyword evidence="5" id="KW-1185">Reference proteome</keyword>
<dbReference type="Proteomes" id="UP000619260">
    <property type="component" value="Unassembled WGS sequence"/>
</dbReference>
<sequence>MWHRVRGTAALTVAGGLAVAGAVVSTPAAAVAHTRVAAHWRDATPMPQARGEVGVAAVDGRVFVVGGTVRDGAAEPAWASTLVTSYDPRTGRWSTHAPLPRPLTHVGVAGLGGRLYAFGGFTGIVHLRPQPVAYEYDVRRDSWRRLPDLPTALGSVSVAALDGRLHLLGGRDSHRVEAVPGLPIEAGFGTVRTHLVYDPARRAYAAAPPLPVVPRDHAGVAVLDGRIHVLGGRDEDVARNLARHDVYDPRTRRWSEAAPLPVPRSAGAAVVLDGRIVYAGGECRPGSDTETFDDVTVYHPRTDRWSSLPPLPHGGRHGFGAAASGGRAYFVAGAPACGGGATADNLQLGPLTRRP</sequence>
<dbReference type="Pfam" id="PF07646">
    <property type="entry name" value="Kelch_2"/>
    <property type="match status" value="1"/>
</dbReference>
<comment type="caution">
    <text evidence="4">The sequence shown here is derived from an EMBL/GenBank/DDBJ whole genome shotgun (WGS) entry which is preliminary data.</text>
</comment>
<dbReference type="SUPFAM" id="SSF117281">
    <property type="entry name" value="Kelch motif"/>
    <property type="match status" value="2"/>
</dbReference>